<dbReference type="Pfam" id="PF01184">
    <property type="entry name" value="Gpr1_Fun34_YaaH"/>
    <property type="match status" value="1"/>
</dbReference>
<dbReference type="PANTHER" id="PTHR31123:SF4">
    <property type="entry name" value="PROTEIN ALCS"/>
    <property type="match status" value="1"/>
</dbReference>
<name>A0A6A5QLU9_AMPQU</name>
<keyword evidence="3 7" id="KW-0812">Transmembrane</keyword>
<evidence type="ECO:0000256" key="1">
    <source>
        <dbReference type="ARBA" id="ARBA00004141"/>
    </source>
</evidence>
<dbReference type="InterPro" id="IPR051633">
    <property type="entry name" value="AceTr"/>
</dbReference>
<dbReference type="OrthoDB" id="3648309at2759"/>
<protein>
    <submittedName>
        <fullName evidence="8">GPR1/FUN34/yaaH family-domain-containing protein</fullName>
    </submittedName>
</protein>
<reference evidence="8" key="1">
    <citation type="journal article" date="2020" name="Stud. Mycol.">
        <title>101 Dothideomycetes genomes: a test case for predicting lifestyles and emergence of pathogens.</title>
        <authorList>
            <person name="Haridas S."/>
            <person name="Albert R."/>
            <person name="Binder M."/>
            <person name="Bloem J."/>
            <person name="Labutti K."/>
            <person name="Salamov A."/>
            <person name="Andreopoulos B."/>
            <person name="Baker S."/>
            <person name="Barry K."/>
            <person name="Bills G."/>
            <person name="Bluhm B."/>
            <person name="Cannon C."/>
            <person name="Castanera R."/>
            <person name="Culley D."/>
            <person name="Daum C."/>
            <person name="Ezra D."/>
            <person name="Gonzalez J."/>
            <person name="Henrissat B."/>
            <person name="Kuo A."/>
            <person name="Liang C."/>
            <person name="Lipzen A."/>
            <person name="Lutzoni F."/>
            <person name="Magnuson J."/>
            <person name="Mondo S."/>
            <person name="Nolan M."/>
            <person name="Ohm R."/>
            <person name="Pangilinan J."/>
            <person name="Park H.-J."/>
            <person name="Ramirez L."/>
            <person name="Alfaro M."/>
            <person name="Sun H."/>
            <person name="Tritt A."/>
            <person name="Yoshinaga Y."/>
            <person name="Zwiers L.-H."/>
            <person name="Turgeon B."/>
            <person name="Goodwin S."/>
            <person name="Spatafora J."/>
            <person name="Crous P."/>
            <person name="Grigoriev I."/>
        </authorList>
    </citation>
    <scope>NUCLEOTIDE SEQUENCE</scope>
    <source>
        <strain evidence="8">HMLAC05119</strain>
    </source>
</reference>
<accession>A0A6A5QLU9</accession>
<dbReference type="GO" id="GO:0005886">
    <property type="term" value="C:plasma membrane"/>
    <property type="evidence" value="ECO:0007669"/>
    <property type="project" value="TreeGrafter"/>
</dbReference>
<keyword evidence="4 7" id="KW-1133">Transmembrane helix</keyword>
<feature type="transmembrane region" description="Helical" evidence="7">
    <location>
        <begin position="226"/>
        <end position="245"/>
    </location>
</feature>
<dbReference type="GO" id="GO:0015123">
    <property type="term" value="F:acetate transmembrane transporter activity"/>
    <property type="evidence" value="ECO:0007669"/>
    <property type="project" value="TreeGrafter"/>
</dbReference>
<evidence type="ECO:0000256" key="4">
    <source>
        <dbReference type="ARBA" id="ARBA00022989"/>
    </source>
</evidence>
<organism evidence="8 9">
    <name type="scientific">Ampelomyces quisqualis</name>
    <name type="common">Powdery mildew agent</name>
    <dbReference type="NCBI Taxonomy" id="50730"/>
    <lineage>
        <taxon>Eukaryota</taxon>
        <taxon>Fungi</taxon>
        <taxon>Dikarya</taxon>
        <taxon>Ascomycota</taxon>
        <taxon>Pezizomycotina</taxon>
        <taxon>Dothideomycetes</taxon>
        <taxon>Pleosporomycetidae</taxon>
        <taxon>Pleosporales</taxon>
        <taxon>Pleosporineae</taxon>
        <taxon>Phaeosphaeriaceae</taxon>
        <taxon>Ampelomyces</taxon>
    </lineage>
</organism>
<evidence type="ECO:0000256" key="7">
    <source>
        <dbReference type="SAM" id="Phobius"/>
    </source>
</evidence>
<feature type="transmembrane region" description="Helical" evidence="7">
    <location>
        <begin position="192"/>
        <end position="214"/>
    </location>
</feature>
<evidence type="ECO:0000256" key="3">
    <source>
        <dbReference type="ARBA" id="ARBA00022692"/>
    </source>
</evidence>
<feature type="transmembrane region" description="Helical" evidence="7">
    <location>
        <begin position="63"/>
        <end position="87"/>
    </location>
</feature>
<feature type="compositionally biased region" description="Basic and acidic residues" evidence="6">
    <location>
        <begin position="1"/>
        <end position="12"/>
    </location>
</feature>
<dbReference type="PANTHER" id="PTHR31123">
    <property type="entry name" value="ACCUMULATION OF DYADS PROTEIN 2-RELATED"/>
    <property type="match status" value="1"/>
</dbReference>
<keyword evidence="9" id="KW-1185">Reference proteome</keyword>
<evidence type="ECO:0000313" key="9">
    <source>
        <dbReference type="Proteomes" id="UP000800096"/>
    </source>
</evidence>
<gene>
    <name evidence="8" type="ORF">BDU57DRAFT_595120</name>
</gene>
<evidence type="ECO:0000256" key="2">
    <source>
        <dbReference type="ARBA" id="ARBA00005587"/>
    </source>
</evidence>
<evidence type="ECO:0000256" key="5">
    <source>
        <dbReference type="ARBA" id="ARBA00023136"/>
    </source>
</evidence>
<comment type="subcellular location">
    <subcellularLocation>
        <location evidence="1">Membrane</location>
        <topology evidence="1">Multi-pass membrane protein</topology>
    </subcellularLocation>
</comment>
<feature type="compositionally biased region" description="Polar residues" evidence="6">
    <location>
        <begin position="13"/>
        <end position="22"/>
    </location>
</feature>
<sequence>MSATSKRDHEMTESNGLNLTSNGADLSRQVTVALSPEQYERLFFQPSAPRRGDLAKRFANPTLLGLIGFLIPYTSTILILCGFQGAIAPQSLAGLSGDYYFLGAIAMNVAGIAEFVLGNTFPMAVFIIYGSHWGSLAYTQDPIHQTTAPFAQLGGAQGAAYNSSQGFHNVSMAIASLVFLLGTMRVNLFFSFTFFGLVMLFSFIAAADFAVASATDEAGLQHVEKMLRIAGGFGFLGLISGWYLAILTACEAVGIPCPLPVLDLSSKVFPSNGKAGEAD</sequence>
<dbReference type="AlphaFoldDB" id="A0A6A5QLU9"/>
<proteinExistence type="inferred from homology"/>
<feature type="region of interest" description="Disordered" evidence="6">
    <location>
        <begin position="1"/>
        <end position="22"/>
    </location>
</feature>
<dbReference type="Proteomes" id="UP000800096">
    <property type="component" value="Unassembled WGS sequence"/>
</dbReference>
<evidence type="ECO:0000313" key="8">
    <source>
        <dbReference type="EMBL" id="KAF1916429.1"/>
    </source>
</evidence>
<evidence type="ECO:0000256" key="6">
    <source>
        <dbReference type="SAM" id="MobiDB-lite"/>
    </source>
</evidence>
<comment type="similarity">
    <text evidence="2">Belongs to the acetate uptake transporter (AceTr) (TC 2.A.96) family.</text>
</comment>
<dbReference type="EMBL" id="ML979135">
    <property type="protein sequence ID" value="KAF1916429.1"/>
    <property type="molecule type" value="Genomic_DNA"/>
</dbReference>
<keyword evidence="5 7" id="KW-0472">Membrane</keyword>
<dbReference type="InterPro" id="IPR000791">
    <property type="entry name" value="Gpr1/Fun34/SatP-like"/>
</dbReference>